<evidence type="ECO:0000313" key="2">
    <source>
        <dbReference type="EMBL" id="CAG2242440.1"/>
    </source>
</evidence>
<protein>
    <submittedName>
        <fullName evidence="2">Uncharacterized protein</fullName>
    </submittedName>
</protein>
<proteinExistence type="inferred from homology"/>
<comment type="caution">
    <text evidence="2">The sequence shown here is derived from an EMBL/GenBank/DDBJ whole genome shotgun (WGS) entry which is preliminary data.</text>
</comment>
<dbReference type="EMBL" id="CAJPWZ010002669">
    <property type="protein sequence ID" value="CAG2242440.1"/>
    <property type="molecule type" value="Genomic_DNA"/>
</dbReference>
<dbReference type="Gene3D" id="2.80.10.70">
    <property type="entry name" value="Spindlin/Ssty"/>
    <property type="match status" value="1"/>
</dbReference>
<dbReference type="InterPro" id="IPR003671">
    <property type="entry name" value="SPIN/Ssty"/>
</dbReference>
<name>A0A8S3U9K4_MYTED</name>
<evidence type="ECO:0000256" key="1">
    <source>
        <dbReference type="ARBA" id="ARBA00009467"/>
    </source>
</evidence>
<dbReference type="OrthoDB" id="6152127at2759"/>
<keyword evidence="3" id="KW-1185">Reference proteome</keyword>
<gene>
    <name evidence="2" type="ORF">MEDL_54618</name>
</gene>
<accession>A0A8S3U9K4</accession>
<dbReference type="Pfam" id="PF02513">
    <property type="entry name" value="Spin-Ssty"/>
    <property type="match status" value="1"/>
</dbReference>
<reference evidence="2" key="1">
    <citation type="submission" date="2021-03" db="EMBL/GenBank/DDBJ databases">
        <authorList>
            <person name="Bekaert M."/>
        </authorList>
    </citation>
    <scope>NUCLEOTIDE SEQUENCE</scope>
</reference>
<comment type="similarity">
    <text evidence="1">Belongs to the SPIN/STSY family.</text>
</comment>
<sequence>MKLKVKAAPKTSSYAESVFGQLDHLIRTRPSTKTLAAEACIMFLNNKTLSWLESKDTQEQQELMKKASKGVKNLRDKKEVLNQIPDDKSVFNFTKTKEGTKSRKNLTVEELITNLKMLVRQSIVRDNLDESDKHVLVGKRVKHRFDTNGEDQWYTGKVISQVPAFPEWFNIVYDEDRAVYTYHHQMMI</sequence>
<dbReference type="InterPro" id="IPR042567">
    <property type="entry name" value="SPIN/Ssty_sf"/>
</dbReference>
<evidence type="ECO:0000313" key="3">
    <source>
        <dbReference type="Proteomes" id="UP000683360"/>
    </source>
</evidence>
<dbReference type="GO" id="GO:0007276">
    <property type="term" value="P:gamete generation"/>
    <property type="evidence" value="ECO:0007669"/>
    <property type="project" value="InterPro"/>
</dbReference>
<dbReference type="AlphaFoldDB" id="A0A8S3U9K4"/>
<dbReference type="Proteomes" id="UP000683360">
    <property type="component" value="Unassembled WGS sequence"/>
</dbReference>
<organism evidence="2 3">
    <name type="scientific">Mytilus edulis</name>
    <name type="common">Blue mussel</name>
    <dbReference type="NCBI Taxonomy" id="6550"/>
    <lineage>
        <taxon>Eukaryota</taxon>
        <taxon>Metazoa</taxon>
        <taxon>Spiralia</taxon>
        <taxon>Lophotrochozoa</taxon>
        <taxon>Mollusca</taxon>
        <taxon>Bivalvia</taxon>
        <taxon>Autobranchia</taxon>
        <taxon>Pteriomorphia</taxon>
        <taxon>Mytilida</taxon>
        <taxon>Mytiloidea</taxon>
        <taxon>Mytilidae</taxon>
        <taxon>Mytilinae</taxon>
        <taxon>Mytilus</taxon>
    </lineage>
</organism>